<keyword evidence="4" id="KW-0808">Transferase</keyword>
<dbReference type="EC" id="2.7.13.3" evidence="2"/>
<comment type="caution">
    <text evidence="15">The sequence shown here is derived from an EMBL/GenBank/DDBJ whole genome shotgun (WGS) entry which is preliminary data.</text>
</comment>
<dbReference type="InterPro" id="IPR008207">
    <property type="entry name" value="Sig_transdc_His_kin_Hpt_dom"/>
</dbReference>
<feature type="modified residue" description="4-aspartylphosphate" evidence="8">
    <location>
        <position position="963"/>
    </location>
</feature>
<dbReference type="InterPro" id="IPR011006">
    <property type="entry name" value="CheY-like_superfamily"/>
</dbReference>
<feature type="modified residue" description="Phosphohistidine" evidence="7">
    <location>
        <position position="49"/>
    </location>
</feature>
<protein>
    <recommendedName>
        <fullName evidence="2">histidine kinase</fullName>
        <ecNumber evidence="2">2.7.13.3</ecNumber>
    </recommendedName>
</protein>
<evidence type="ECO:0000259" key="14">
    <source>
        <dbReference type="PROSITE" id="PS50894"/>
    </source>
</evidence>
<dbReference type="Pfam" id="PF01627">
    <property type="entry name" value="Hpt"/>
    <property type="match status" value="1"/>
</dbReference>
<feature type="region of interest" description="Disordered" evidence="10">
    <location>
        <begin position="323"/>
        <end position="363"/>
    </location>
</feature>
<dbReference type="SUPFAM" id="SSF47226">
    <property type="entry name" value="Histidine-containing phosphotransfer domain, HPT domain"/>
    <property type="match status" value="1"/>
</dbReference>
<reference evidence="15" key="1">
    <citation type="submission" date="2021-05" db="EMBL/GenBank/DDBJ databases">
        <authorList>
            <person name="Pietrasiak N."/>
            <person name="Ward R."/>
            <person name="Stajich J.E."/>
            <person name="Kurbessoian T."/>
        </authorList>
    </citation>
    <scope>NUCLEOTIDE SEQUENCE</scope>
    <source>
        <strain evidence="15">UHER 2000/2452</strain>
    </source>
</reference>
<dbReference type="Gene3D" id="1.20.120.160">
    <property type="entry name" value="HPT domain"/>
    <property type="match status" value="1"/>
</dbReference>
<dbReference type="InterPro" id="IPR002545">
    <property type="entry name" value="CheW-lke_dom"/>
</dbReference>
<dbReference type="Proteomes" id="UP000757435">
    <property type="component" value="Unassembled WGS sequence"/>
</dbReference>
<dbReference type="SUPFAM" id="SSF50341">
    <property type="entry name" value="CheW-like"/>
    <property type="match status" value="1"/>
</dbReference>
<evidence type="ECO:0000256" key="9">
    <source>
        <dbReference type="SAM" id="Coils"/>
    </source>
</evidence>
<evidence type="ECO:0000256" key="5">
    <source>
        <dbReference type="ARBA" id="ARBA00022777"/>
    </source>
</evidence>
<dbReference type="Pfam" id="PF01584">
    <property type="entry name" value="CheW"/>
    <property type="match status" value="1"/>
</dbReference>
<dbReference type="PROSITE" id="PS50110">
    <property type="entry name" value="RESPONSE_REGULATORY"/>
    <property type="match status" value="1"/>
</dbReference>
<keyword evidence="5" id="KW-0418">Kinase</keyword>
<gene>
    <name evidence="15" type="ORF">KME15_06765</name>
</gene>
<dbReference type="InterPro" id="IPR036097">
    <property type="entry name" value="HisK_dim/P_sf"/>
</dbReference>
<dbReference type="InterPro" id="IPR003594">
    <property type="entry name" value="HATPase_dom"/>
</dbReference>
<evidence type="ECO:0000256" key="3">
    <source>
        <dbReference type="ARBA" id="ARBA00022553"/>
    </source>
</evidence>
<evidence type="ECO:0000259" key="13">
    <source>
        <dbReference type="PROSITE" id="PS50851"/>
    </source>
</evidence>
<dbReference type="SUPFAM" id="SSF52172">
    <property type="entry name" value="CheY-like"/>
    <property type="match status" value="1"/>
</dbReference>
<dbReference type="SMART" id="SM00260">
    <property type="entry name" value="CheW"/>
    <property type="match status" value="1"/>
</dbReference>
<feature type="domain" description="CheW-like" evidence="13">
    <location>
        <begin position="740"/>
        <end position="885"/>
    </location>
</feature>
<dbReference type="FunFam" id="3.30.565.10:FF:000016">
    <property type="entry name" value="Chemotaxis protein CheA, putative"/>
    <property type="match status" value="1"/>
</dbReference>
<accession>A0A951ULQ3</accession>
<reference evidence="15" key="2">
    <citation type="journal article" date="2022" name="Microbiol. Resour. Announc.">
        <title>Metagenome Sequencing to Explore Phylogenomics of Terrestrial Cyanobacteria.</title>
        <authorList>
            <person name="Ward R.D."/>
            <person name="Stajich J.E."/>
            <person name="Johansen J.R."/>
            <person name="Huntemann M."/>
            <person name="Clum A."/>
            <person name="Foster B."/>
            <person name="Foster B."/>
            <person name="Roux S."/>
            <person name="Palaniappan K."/>
            <person name="Varghese N."/>
            <person name="Mukherjee S."/>
            <person name="Reddy T.B.K."/>
            <person name="Daum C."/>
            <person name="Copeland A."/>
            <person name="Chen I.A."/>
            <person name="Ivanova N.N."/>
            <person name="Kyrpides N.C."/>
            <person name="Shapiro N."/>
            <person name="Eloe-Fadrosh E.A."/>
            <person name="Pietrasiak N."/>
        </authorList>
    </citation>
    <scope>NUCLEOTIDE SEQUENCE</scope>
    <source>
        <strain evidence="15">UHER 2000/2452</strain>
    </source>
</reference>
<proteinExistence type="predicted"/>
<feature type="coiled-coil region" evidence="9">
    <location>
        <begin position="530"/>
        <end position="557"/>
    </location>
</feature>
<dbReference type="PROSITE" id="PS50894">
    <property type="entry name" value="HPT"/>
    <property type="match status" value="1"/>
</dbReference>
<evidence type="ECO:0000256" key="8">
    <source>
        <dbReference type="PROSITE-ProRule" id="PRU00169"/>
    </source>
</evidence>
<dbReference type="InterPro" id="IPR036641">
    <property type="entry name" value="HPT_dom_sf"/>
</dbReference>
<evidence type="ECO:0000259" key="12">
    <source>
        <dbReference type="PROSITE" id="PS50110"/>
    </source>
</evidence>
<evidence type="ECO:0000256" key="7">
    <source>
        <dbReference type="PROSITE-ProRule" id="PRU00110"/>
    </source>
</evidence>
<dbReference type="InterPro" id="IPR004358">
    <property type="entry name" value="Sig_transdc_His_kin-like_C"/>
</dbReference>
<dbReference type="SMART" id="SM00448">
    <property type="entry name" value="REC"/>
    <property type="match status" value="1"/>
</dbReference>
<evidence type="ECO:0000313" key="16">
    <source>
        <dbReference type="Proteomes" id="UP000757435"/>
    </source>
</evidence>
<dbReference type="InterPro" id="IPR036061">
    <property type="entry name" value="CheW-like_dom_sf"/>
</dbReference>
<dbReference type="SMART" id="SM01231">
    <property type="entry name" value="H-kinase_dim"/>
    <property type="match status" value="1"/>
</dbReference>
<dbReference type="PANTHER" id="PTHR43395:SF1">
    <property type="entry name" value="CHEMOTAXIS PROTEIN CHEA"/>
    <property type="match status" value="1"/>
</dbReference>
<dbReference type="PANTHER" id="PTHR43395">
    <property type="entry name" value="SENSOR HISTIDINE KINASE CHEA"/>
    <property type="match status" value="1"/>
</dbReference>
<evidence type="ECO:0000256" key="2">
    <source>
        <dbReference type="ARBA" id="ARBA00012438"/>
    </source>
</evidence>
<sequence length="1035" mass="114424">MKDEREREIQHQFLDEAQEYLETLETTFLGIADCRVDIESINVALRAAHSIKGGAGMMGFQLLNQLAHRLEDGLKVLKIQREVEIDAELEGLLLNAVGNLGHVLTSDRLELSDESVDWQVIAAQVTPVFDQLHDRLGDPDDEDARSILGMEEGQDVVPLLFETEVESCLQQLETLLDGQNGQLTEPLHSALGTLAEELAALGEMLQLQRFTALCESILQHLEASPPERLEVLAEAALQAWRRSQALVFSGHLDLLPTELEGFTDASSVSSLSTEPVPIAVEEFLAAELSQPSIVEFSIPEILLEASADELSESASSPATPSVLDQLIFSPSPSSSNPSSSNPSSSSPSSSNPSRQPPAESEQDADFQRFEIGITSSFPKESAKEPAKETQENSVRVPVKHLDHLNDLLGELLIARSGLNLNLSRSRSLLRALGDRIEFLERSNTQLRDAYDQMVRSSGGEFRVDPTQKQPALLPAGDTDFAPSQPVKLIESNGFDLLEMDQYDETHLLSQEVMETIVQIQEANNDLDLTLEDTDMAARELNKTAQQLQRKLSQIRMRPLSDVIDRFPRSVREMSLQYGKLVELQTYGENTLVDRNILESLSEPLMHLIRNAFDHGIEMPEIRKKRNKPDKGTIEIRAVRQKNRMVITVRDDGEGIAVDKIRSRAGQMGLDQSLLATATDEELVSLIFEPGFSTSSQVTALSGRGVGMDVVRDRLKQIQGSITVSTHPGVGTTFTLSVPFALSVTRVLLAECKQMPLAFPIDVIEETLVLQPEAILHTPSGEAFSKNGVIVQLVHLAQWLKFHRPRQFDEMELPTTISVPTVLVVQQGDRKIGLQVDRCWGEQEVAIRKVEGGLPLPPGFANCTILGDGRVVPLVSTSELLHWISSYQRHLIPESSAQAEASNLLQPASERRPTVLIIDDSINVRRFLALTLQKAGYQVAQAKDGQDAIDKLTAGLKIQAVFCDIEMPRLDGYGFLARFKSDPAFSQIPVAMLTSRSSRKHRQIAENLGADAYFSKPYNEQMLLQTLEKMVDLALA</sequence>
<dbReference type="Pfam" id="PF02895">
    <property type="entry name" value="H-kinase_dim"/>
    <property type="match status" value="1"/>
</dbReference>
<dbReference type="PRINTS" id="PR00344">
    <property type="entry name" value="BCTRLSENSOR"/>
</dbReference>
<dbReference type="CDD" id="cd00088">
    <property type="entry name" value="HPT"/>
    <property type="match status" value="1"/>
</dbReference>
<dbReference type="InterPro" id="IPR036890">
    <property type="entry name" value="HATPase_C_sf"/>
</dbReference>
<dbReference type="Pfam" id="PF02518">
    <property type="entry name" value="HATPase_c"/>
    <property type="match status" value="1"/>
</dbReference>
<comment type="catalytic activity">
    <reaction evidence="1">
        <text>ATP + protein L-histidine = ADP + protein N-phospho-L-histidine.</text>
        <dbReference type="EC" id="2.7.13.3"/>
    </reaction>
</comment>
<dbReference type="SUPFAM" id="SSF55874">
    <property type="entry name" value="ATPase domain of HSP90 chaperone/DNA topoisomerase II/histidine kinase"/>
    <property type="match status" value="1"/>
</dbReference>
<dbReference type="PROSITE" id="PS50851">
    <property type="entry name" value="CHEW"/>
    <property type="match status" value="1"/>
</dbReference>
<feature type="compositionally biased region" description="Low complexity" evidence="10">
    <location>
        <begin position="329"/>
        <end position="353"/>
    </location>
</feature>
<evidence type="ECO:0000256" key="10">
    <source>
        <dbReference type="SAM" id="MobiDB-lite"/>
    </source>
</evidence>
<dbReference type="InterPro" id="IPR037006">
    <property type="entry name" value="CheA-like_homodim_sf"/>
</dbReference>
<dbReference type="EMBL" id="JAHHHD010000005">
    <property type="protein sequence ID" value="MBW4658357.1"/>
    <property type="molecule type" value="Genomic_DNA"/>
</dbReference>
<dbReference type="InterPro" id="IPR005467">
    <property type="entry name" value="His_kinase_dom"/>
</dbReference>
<evidence type="ECO:0000256" key="6">
    <source>
        <dbReference type="ARBA" id="ARBA00023012"/>
    </source>
</evidence>
<organism evidence="15 16">
    <name type="scientific">Drouetiella hepatica Uher 2000/2452</name>
    <dbReference type="NCBI Taxonomy" id="904376"/>
    <lineage>
        <taxon>Bacteria</taxon>
        <taxon>Bacillati</taxon>
        <taxon>Cyanobacteriota</taxon>
        <taxon>Cyanophyceae</taxon>
        <taxon>Oculatellales</taxon>
        <taxon>Oculatellaceae</taxon>
        <taxon>Drouetiella</taxon>
    </lineage>
</organism>
<dbReference type="Pfam" id="PF00072">
    <property type="entry name" value="Response_reg"/>
    <property type="match status" value="1"/>
</dbReference>
<dbReference type="Gene3D" id="3.30.565.10">
    <property type="entry name" value="Histidine kinase-like ATPase, C-terminal domain"/>
    <property type="match status" value="1"/>
</dbReference>
<feature type="domain" description="Histidine kinase" evidence="11">
    <location>
        <begin position="507"/>
        <end position="741"/>
    </location>
</feature>
<dbReference type="AlphaFoldDB" id="A0A951ULQ3"/>
<dbReference type="GO" id="GO:0000155">
    <property type="term" value="F:phosphorelay sensor kinase activity"/>
    <property type="evidence" value="ECO:0007669"/>
    <property type="project" value="InterPro"/>
</dbReference>
<keyword evidence="9" id="KW-0175">Coiled coil</keyword>
<name>A0A951ULQ3_9CYAN</name>
<dbReference type="Gene3D" id="3.40.50.2300">
    <property type="match status" value="1"/>
</dbReference>
<dbReference type="GO" id="GO:0006935">
    <property type="term" value="P:chemotaxis"/>
    <property type="evidence" value="ECO:0007669"/>
    <property type="project" value="InterPro"/>
</dbReference>
<keyword evidence="3 8" id="KW-0597">Phosphoprotein</keyword>
<evidence type="ECO:0000256" key="1">
    <source>
        <dbReference type="ARBA" id="ARBA00000085"/>
    </source>
</evidence>
<dbReference type="PROSITE" id="PS50109">
    <property type="entry name" value="HIS_KIN"/>
    <property type="match status" value="1"/>
</dbReference>
<dbReference type="SMART" id="SM00387">
    <property type="entry name" value="HATPase_c"/>
    <property type="match status" value="1"/>
</dbReference>
<dbReference type="SUPFAM" id="SSF47384">
    <property type="entry name" value="Homodimeric domain of signal transducing histidine kinase"/>
    <property type="match status" value="1"/>
</dbReference>
<keyword evidence="6" id="KW-0902">Two-component regulatory system</keyword>
<dbReference type="InterPro" id="IPR001789">
    <property type="entry name" value="Sig_transdc_resp-reg_receiver"/>
</dbReference>
<dbReference type="InterPro" id="IPR004105">
    <property type="entry name" value="CheA-like_dim"/>
</dbReference>
<dbReference type="Gene3D" id="2.30.30.40">
    <property type="entry name" value="SH3 Domains"/>
    <property type="match status" value="1"/>
</dbReference>
<dbReference type="InterPro" id="IPR051315">
    <property type="entry name" value="Bact_Chemotaxis_CheA"/>
</dbReference>
<feature type="domain" description="Response regulatory" evidence="12">
    <location>
        <begin position="913"/>
        <end position="1030"/>
    </location>
</feature>
<evidence type="ECO:0000256" key="4">
    <source>
        <dbReference type="ARBA" id="ARBA00022679"/>
    </source>
</evidence>
<dbReference type="GO" id="GO:0005737">
    <property type="term" value="C:cytoplasm"/>
    <property type="evidence" value="ECO:0007669"/>
    <property type="project" value="InterPro"/>
</dbReference>
<evidence type="ECO:0000259" key="11">
    <source>
        <dbReference type="PROSITE" id="PS50109"/>
    </source>
</evidence>
<evidence type="ECO:0000313" key="15">
    <source>
        <dbReference type="EMBL" id="MBW4658357.1"/>
    </source>
</evidence>
<dbReference type="SMART" id="SM00073">
    <property type="entry name" value="HPT"/>
    <property type="match status" value="1"/>
</dbReference>
<dbReference type="Gene3D" id="1.10.287.560">
    <property type="entry name" value="Histidine kinase CheA-like, homodimeric domain"/>
    <property type="match status" value="1"/>
</dbReference>
<feature type="domain" description="HPt" evidence="14">
    <location>
        <begin position="2"/>
        <end position="107"/>
    </location>
</feature>